<accession>A0A5R8KC79</accession>
<proteinExistence type="predicted"/>
<evidence type="ECO:0008006" key="4">
    <source>
        <dbReference type="Google" id="ProtNLM"/>
    </source>
</evidence>
<feature type="signal peptide" evidence="1">
    <location>
        <begin position="1"/>
        <end position="32"/>
    </location>
</feature>
<organism evidence="2 3">
    <name type="scientific">Phragmitibacter flavus</name>
    <dbReference type="NCBI Taxonomy" id="2576071"/>
    <lineage>
        <taxon>Bacteria</taxon>
        <taxon>Pseudomonadati</taxon>
        <taxon>Verrucomicrobiota</taxon>
        <taxon>Verrucomicrobiia</taxon>
        <taxon>Verrucomicrobiales</taxon>
        <taxon>Verrucomicrobiaceae</taxon>
        <taxon>Phragmitibacter</taxon>
    </lineage>
</organism>
<gene>
    <name evidence="2" type="ORF">FEM03_19000</name>
</gene>
<dbReference type="Gene3D" id="2.30.30.700">
    <property type="entry name" value="SLA1 homology domain 1"/>
    <property type="match status" value="1"/>
</dbReference>
<feature type="chain" id="PRO_5024307800" description="SLA1 homology domain-containing protein" evidence="1">
    <location>
        <begin position="33"/>
        <end position="255"/>
    </location>
</feature>
<evidence type="ECO:0000313" key="3">
    <source>
        <dbReference type="Proteomes" id="UP000306196"/>
    </source>
</evidence>
<dbReference type="Proteomes" id="UP000306196">
    <property type="component" value="Unassembled WGS sequence"/>
</dbReference>
<reference evidence="2 3" key="1">
    <citation type="submission" date="2019-05" db="EMBL/GenBank/DDBJ databases">
        <title>Verrucobacter flavum gen. nov., sp. nov. a new member of the family Verrucomicrobiaceae.</title>
        <authorList>
            <person name="Szuroczki S."/>
            <person name="Abbaszade G."/>
            <person name="Szabo A."/>
            <person name="Felfoldi T."/>
            <person name="Schumann P."/>
            <person name="Boka K."/>
            <person name="Keki Z."/>
            <person name="Toumi M."/>
            <person name="Toth E."/>
        </authorList>
    </citation>
    <scope>NUCLEOTIDE SEQUENCE [LARGE SCALE GENOMIC DNA]</scope>
    <source>
        <strain evidence="2 3">MG-N-17</strain>
    </source>
</reference>
<dbReference type="AlphaFoldDB" id="A0A5R8KC79"/>
<keyword evidence="1" id="KW-0732">Signal</keyword>
<evidence type="ECO:0000256" key="1">
    <source>
        <dbReference type="SAM" id="SignalP"/>
    </source>
</evidence>
<name>A0A5R8KC79_9BACT</name>
<sequence>MKLFSNSNHTTMKLFGLTLTLVTVAIASQLSAQVRTFTSTDGRSLTAEIVTATPDMVTLKLENGSTPVVPLVRLSEADRAHIAAWRKANPVDIRYNFNVDYAKSRTSGPRERPRSGGNNPVFRSKETWVCTFKIQNRSGQAIENLEVQYQLHCYDDDGKNRVIEHKFGKKQIPLIKTNEILSIDADPVQLEIVQLAAGYVWQDGRKSSEDDGVKGAAVTLLHNGKIVHEYTTRGITKAVRGEKKTPPNRAASASQ</sequence>
<dbReference type="EMBL" id="VAUV01000015">
    <property type="protein sequence ID" value="TLD69189.1"/>
    <property type="molecule type" value="Genomic_DNA"/>
</dbReference>
<keyword evidence="3" id="KW-1185">Reference proteome</keyword>
<protein>
    <recommendedName>
        <fullName evidence="4">SLA1 homology domain-containing protein</fullName>
    </recommendedName>
</protein>
<evidence type="ECO:0000313" key="2">
    <source>
        <dbReference type="EMBL" id="TLD69189.1"/>
    </source>
</evidence>
<comment type="caution">
    <text evidence="2">The sequence shown here is derived from an EMBL/GenBank/DDBJ whole genome shotgun (WGS) entry which is preliminary data.</text>
</comment>